<accession>A0A426TR04</accession>
<dbReference type="SUPFAM" id="SSF53474">
    <property type="entry name" value="alpha/beta-Hydrolases"/>
    <property type="match status" value="1"/>
</dbReference>
<dbReference type="InterPro" id="IPR029058">
    <property type="entry name" value="AB_hydrolase_fold"/>
</dbReference>
<protein>
    <submittedName>
        <fullName evidence="2">Alpha/beta fold hydrolase</fullName>
    </submittedName>
</protein>
<dbReference type="InterPro" id="IPR000073">
    <property type="entry name" value="AB_hydrolase_1"/>
</dbReference>
<dbReference type="PANTHER" id="PTHR36837:SF2">
    <property type="entry name" value="POLY(3-HYDROXYALKANOATE) POLYMERASE SUBUNIT PHAC"/>
    <property type="match status" value="1"/>
</dbReference>
<gene>
    <name evidence="2" type="ORF">EI684_22130</name>
</gene>
<evidence type="ECO:0000259" key="1">
    <source>
        <dbReference type="Pfam" id="PF00561"/>
    </source>
</evidence>
<keyword evidence="2" id="KW-0378">Hydrolase</keyword>
<dbReference type="Gene3D" id="3.40.50.1820">
    <property type="entry name" value="alpha/beta hydrolase"/>
    <property type="match status" value="1"/>
</dbReference>
<dbReference type="EMBL" id="RSAS01000913">
    <property type="protein sequence ID" value="RRR65783.1"/>
    <property type="molecule type" value="Genomic_DNA"/>
</dbReference>
<evidence type="ECO:0000313" key="2">
    <source>
        <dbReference type="EMBL" id="RRR65783.1"/>
    </source>
</evidence>
<name>A0A426TR04_9CHLR</name>
<dbReference type="InterPro" id="IPR051321">
    <property type="entry name" value="PHA/PHB_synthase"/>
</dbReference>
<sequence length="370" mass="42262">MTTPSATPLDVEAMNQKLYEELQRMGKSTETLANFAASRMNVRIGQTPKEQIWALNKMRLFHFYPQTPPEQRKGIPLLLVFALINRPDIFDLRPGNSFVEYMVRQGYDVYMLDWGRPGIEDKDYDFEDFSLKFLSRAVRAVQRHSGSREFSMCGWCIGATVTTIYAAMRPDDGLRNLVLLTAPLDFADKEAGPYNKWLNTEFYNIDELVRQYGNVPGAMIDYGAKMLKPVENFVMNYLKLWDNLDNKAVVDSWLAMNTWVTDGVDFPGGAFRQWVVEFFRENRFMEGKLMMEGRPVDMKNIKASVLNVIADKDHIVPNCQSTTAMDKIGSSDKLLLEMRGGHIGLMVGSGASKRTWPQIDSWLAKRSEAK</sequence>
<feature type="domain" description="AB hydrolase-1" evidence="1">
    <location>
        <begin position="98"/>
        <end position="348"/>
    </location>
</feature>
<dbReference type="PANTHER" id="PTHR36837">
    <property type="entry name" value="POLY(3-HYDROXYALKANOATE) POLYMERASE SUBUNIT PHAC"/>
    <property type="match status" value="1"/>
</dbReference>
<dbReference type="Proteomes" id="UP000280307">
    <property type="component" value="Unassembled WGS sequence"/>
</dbReference>
<comment type="caution">
    <text evidence="2">The sequence shown here is derived from an EMBL/GenBank/DDBJ whole genome shotgun (WGS) entry which is preliminary data.</text>
</comment>
<dbReference type="GO" id="GO:0016787">
    <property type="term" value="F:hydrolase activity"/>
    <property type="evidence" value="ECO:0007669"/>
    <property type="project" value="UniProtKB-KW"/>
</dbReference>
<organism evidence="2 3">
    <name type="scientific">Candidatus Viridilinea halotolerans</name>
    <dbReference type="NCBI Taxonomy" id="2491704"/>
    <lineage>
        <taxon>Bacteria</taxon>
        <taxon>Bacillati</taxon>
        <taxon>Chloroflexota</taxon>
        <taxon>Chloroflexia</taxon>
        <taxon>Chloroflexales</taxon>
        <taxon>Chloroflexineae</taxon>
        <taxon>Oscillochloridaceae</taxon>
        <taxon>Candidatus Viridilinea</taxon>
    </lineage>
</organism>
<proteinExistence type="predicted"/>
<dbReference type="Pfam" id="PF00561">
    <property type="entry name" value="Abhydrolase_1"/>
    <property type="match status" value="1"/>
</dbReference>
<dbReference type="AlphaFoldDB" id="A0A426TR04"/>
<evidence type="ECO:0000313" key="3">
    <source>
        <dbReference type="Proteomes" id="UP000280307"/>
    </source>
</evidence>
<reference evidence="2 3" key="1">
    <citation type="submission" date="2018-12" db="EMBL/GenBank/DDBJ databases">
        <title>Genome Sequence of Candidatus Viridilinea halotolerans isolated from saline sulfide-rich spring.</title>
        <authorList>
            <person name="Grouzdev D.S."/>
            <person name="Burganskaya E.I."/>
            <person name="Krutkina M.S."/>
            <person name="Sukhacheva M.V."/>
            <person name="Gorlenko V.M."/>
        </authorList>
    </citation>
    <scope>NUCLEOTIDE SEQUENCE [LARGE SCALE GENOMIC DNA]</scope>
    <source>
        <strain evidence="2">Chok-6</strain>
    </source>
</reference>